<dbReference type="InterPro" id="IPR001254">
    <property type="entry name" value="Trypsin_dom"/>
</dbReference>
<evidence type="ECO:0000256" key="6">
    <source>
        <dbReference type="ARBA" id="ARBA00023157"/>
    </source>
</evidence>
<sequence length="114" mass="12870">MRFNILSSQHNFKSMSPKSLKKQKLNVPLFSQSECRRKFAARNVDISEFQVCAGGNYAEDSCDGDSGGPLMRFQDNAWVIEGIVSFGVKCGFQGWPAVHTRVSSYDNWIRSTIR</sequence>
<dbReference type="HOGENOM" id="CLU_006842_13_2_1"/>
<keyword evidence="5" id="KW-0720">Serine protease</keyword>
<dbReference type="GO" id="GO:0004252">
    <property type="term" value="F:serine-type endopeptidase activity"/>
    <property type="evidence" value="ECO:0007669"/>
    <property type="project" value="InterPro"/>
</dbReference>
<evidence type="ECO:0000259" key="7">
    <source>
        <dbReference type="PROSITE" id="PS50240"/>
    </source>
</evidence>
<evidence type="ECO:0000256" key="4">
    <source>
        <dbReference type="ARBA" id="ARBA00022801"/>
    </source>
</evidence>
<keyword evidence="4" id="KW-0378">Hydrolase</keyword>
<comment type="subcellular location">
    <subcellularLocation>
        <location evidence="1">Secreted</location>
    </subcellularLocation>
</comment>
<dbReference type="InterPro" id="IPR033116">
    <property type="entry name" value="TRYPSIN_SER"/>
</dbReference>
<organism evidence="8 9">
    <name type="scientific">Megaselia scalaris</name>
    <name type="common">Humpbacked fly</name>
    <name type="synonym">Phora scalaris</name>
    <dbReference type="NCBI Taxonomy" id="36166"/>
    <lineage>
        <taxon>Eukaryota</taxon>
        <taxon>Metazoa</taxon>
        <taxon>Ecdysozoa</taxon>
        <taxon>Arthropoda</taxon>
        <taxon>Hexapoda</taxon>
        <taxon>Insecta</taxon>
        <taxon>Pterygota</taxon>
        <taxon>Neoptera</taxon>
        <taxon>Endopterygota</taxon>
        <taxon>Diptera</taxon>
        <taxon>Brachycera</taxon>
        <taxon>Muscomorpha</taxon>
        <taxon>Platypezoidea</taxon>
        <taxon>Phoridae</taxon>
        <taxon>Megaseliini</taxon>
        <taxon>Megaselia</taxon>
    </lineage>
</organism>
<dbReference type="GO" id="GO:0006508">
    <property type="term" value="P:proteolysis"/>
    <property type="evidence" value="ECO:0007669"/>
    <property type="project" value="UniProtKB-KW"/>
</dbReference>
<evidence type="ECO:0000256" key="1">
    <source>
        <dbReference type="ARBA" id="ARBA00004613"/>
    </source>
</evidence>
<dbReference type="AlphaFoldDB" id="T1H3L2"/>
<dbReference type="EnsemblMetazoa" id="MESCA010841-RA">
    <property type="protein sequence ID" value="MESCA010841-PA"/>
    <property type="gene ID" value="MESCA010841"/>
</dbReference>
<keyword evidence="2" id="KW-0964">Secreted</keyword>
<keyword evidence="9" id="KW-1185">Reference proteome</keyword>
<proteinExistence type="predicted"/>
<dbReference type="InterPro" id="IPR009003">
    <property type="entry name" value="Peptidase_S1_PA"/>
</dbReference>
<dbReference type="InterPro" id="IPR050127">
    <property type="entry name" value="Serine_Proteases_S1"/>
</dbReference>
<accession>T1H3L2</accession>
<dbReference type="Gene3D" id="2.40.10.10">
    <property type="entry name" value="Trypsin-like serine proteases"/>
    <property type="match status" value="1"/>
</dbReference>
<keyword evidence="6" id="KW-1015">Disulfide bond</keyword>
<keyword evidence="3" id="KW-0645">Protease</keyword>
<dbReference type="Pfam" id="PF00089">
    <property type="entry name" value="Trypsin"/>
    <property type="match status" value="1"/>
</dbReference>
<reference evidence="9" key="1">
    <citation type="submission" date="2013-02" db="EMBL/GenBank/DDBJ databases">
        <authorList>
            <person name="Hughes D."/>
        </authorList>
    </citation>
    <scope>NUCLEOTIDE SEQUENCE</scope>
    <source>
        <strain>Durham</strain>
        <strain evidence="9">NC isolate 2 -- Noor lab</strain>
    </source>
</reference>
<reference evidence="8" key="2">
    <citation type="submission" date="2015-06" db="UniProtKB">
        <authorList>
            <consortium name="EnsemblMetazoa"/>
        </authorList>
    </citation>
    <scope>IDENTIFICATION</scope>
</reference>
<dbReference type="SUPFAM" id="SSF50494">
    <property type="entry name" value="Trypsin-like serine proteases"/>
    <property type="match status" value="1"/>
</dbReference>
<feature type="domain" description="Peptidase S1" evidence="7">
    <location>
        <begin position="23"/>
        <end position="114"/>
    </location>
</feature>
<protein>
    <recommendedName>
        <fullName evidence="7">Peptidase S1 domain-containing protein</fullName>
    </recommendedName>
</protein>
<dbReference type="Proteomes" id="UP000015102">
    <property type="component" value="Unassembled WGS sequence"/>
</dbReference>
<evidence type="ECO:0000313" key="9">
    <source>
        <dbReference type="Proteomes" id="UP000015102"/>
    </source>
</evidence>
<dbReference type="InterPro" id="IPR043504">
    <property type="entry name" value="Peptidase_S1_PA_chymotrypsin"/>
</dbReference>
<evidence type="ECO:0000256" key="3">
    <source>
        <dbReference type="ARBA" id="ARBA00022670"/>
    </source>
</evidence>
<dbReference type="PANTHER" id="PTHR24264">
    <property type="entry name" value="TRYPSIN-RELATED"/>
    <property type="match status" value="1"/>
</dbReference>
<dbReference type="STRING" id="36166.T1H3L2"/>
<name>T1H3L2_MEGSC</name>
<dbReference type="EMBL" id="CAQQ02127933">
    <property type="status" value="NOT_ANNOTATED_CDS"/>
    <property type="molecule type" value="Genomic_DNA"/>
</dbReference>
<dbReference type="OMA" id="EIRTHAF"/>
<evidence type="ECO:0000256" key="5">
    <source>
        <dbReference type="ARBA" id="ARBA00022825"/>
    </source>
</evidence>
<evidence type="ECO:0000313" key="8">
    <source>
        <dbReference type="EnsemblMetazoa" id="MESCA010841-PA"/>
    </source>
</evidence>
<evidence type="ECO:0000256" key="2">
    <source>
        <dbReference type="ARBA" id="ARBA00022525"/>
    </source>
</evidence>
<dbReference type="PANTHER" id="PTHR24264:SF15">
    <property type="entry name" value="RIKEN CDNA 2210010C04 GENE"/>
    <property type="match status" value="1"/>
</dbReference>
<dbReference type="EMBL" id="CAQQ02127934">
    <property type="status" value="NOT_ANNOTATED_CDS"/>
    <property type="molecule type" value="Genomic_DNA"/>
</dbReference>
<dbReference type="GO" id="GO:0005615">
    <property type="term" value="C:extracellular space"/>
    <property type="evidence" value="ECO:0007669"/>
    <property type="project" value="TreeGrafter"/>
</dbReference>
<dbReference type="PROSITE" id="PS00135">
    <property type="entry name" value="TRYPSIN_SER"/>
    <property type="match status" value="1"/>
</dbReference>
<dbReference type="PROSITE" id="PS50240">
    <property type="entry name" value="TRYPSIN_DOM"/>
    <property type="match status" value="1"/>
</dbReference>